<evidence type="ECO:0000313" key="1">
    <source>
        <dbReference type="EMBL" id="RZC73767.1"/>
    </source>
</evidence>
<dbReference type="AlphaFoldDB" id="A0A4Y7KLP3"/>
<sequence length="66" mass="8193">MRCNACLDGWIRHCYMKFQSTRVCMLHKFVKADKVHRVIHNKSGKKIHFYLQEFWEKFWVNLTRTF</sequence>
<accession>A0A4Y7KLP3</accession>
<name>A0A4Y7KLP3_PAPSO</name>
<dbReference type="EMBL" id="CM010722">
    <property type="protein sequence ID" value="RZC73767.1"/>
    <property type="molecule type" value="Genomic_DNA"/>
</dbReference>
<evidence type="ECO:0000313" key="2">
    <source>
        <dbReference type="Proteomes" id="UP000316621"/>
    </source>
</evidence>
<dbReference type="Gramene" id="RZC73767">
    <property type="protein sequence ID" value="RZC73767"/>
    <property type="gene ID" value="C5167_049249"/>
</dbReference>
<dbReference type="Proteomes" id="UP000316621">
    <property type="component" value="Chromosome 8"/>
</dbReference>
<keyword evidence="2" id="KW-1185">Reference proteome</keyword>
<proteinExistence type="predicted"/>
<organism evidence="1 2">
    <name type="scientific">Papaver somniferum</name>
    <name type="common">Opium poppy</name>
    <dbReference type="NCBI Taxonomy" id="3469"/>
    <lineage>
        <taxon>Eukaryota</taxon>
        <taxon>Viridiplantae</taxon>
        <taxon>Streptophyta</taxon>
        <taxon>Embryophyta</taxon>
        <taxon>Tracheophyta</taxon>
        <taxon>Spermatophyta</taxon>
        <taxon>Magnoliopsida</taxon>
        <taxon>Ranunculales</taxon>
        <taxon>Papaveraceae</taxon>
        <taxon>Papaveroideae</taxon>
        <taxon>Papaver</taxon>
    </lineage>
</organism>
<protein>
    <submittedName>
        <fullName evidence="1">Uncharacterized protein</fullName>
    </submittedName>
</protein>
<gene>
    <name evidence="1" type="ORF">C5167_049249</name>
</gene>
<reference evidence="1 2" key="1">
    <citation type="journal article" date="2018" name="Science">
        <title>The opium poppy genome and morphinan production.</title>
        <authorList>
            <person name="Guo L."/>
            <person name="Winzer T."/>
            <person name="Yang X."/>
            <person name="Li Y."/>
            <person name="Ning Z."/>
            <person name="He Z."/>
            <person name="Teodor R."/>
            <person name="Lu Y."/>
            <person name="Bowser T.A."/>
            <person name="Graham I.A."/>
            <person name="Ye K."/>
        </authorList>
    </citation>
    <scope>NUCLEOTIDE SEQUENCE [LARGE SCALE GENOMIC DNA]</scope>
    <source>
        <strain evidence="2">cv. HN1</strain>
        <tissue evidence="1">Leaves</tissue>
    </source>
</reference>